<comment type="caution">
    <text evidence="1">The sequence shown here is derived from an EMBL/GenBank/DDBJ whole genome shotgun (WGS) entry which is preliminary data.</text>
</comment>
<sequence length="56" mass="6438">MIWLWYSGTSIEELTRMQGFGLCPFIDVRNGRYVATESAMDRSLRSDRVRDGPVPT</sequence>
<name>A0A8S9HNF7_BRACR</name>
<reference evidence="1" key="1">
    <citation type="submission" date="2019-12" db="EMBL/GenBank/DDBJ databases">
        <title>Genome sequencing and annotation of Brassica cretica.</title>
        <authorList>
            <person name="Studholme D.J."/>
            <person name="Sarris P.F."/>
        </authorList>
    </citation>
    <scope>NUCLEOTIDE SEQUENCE</scope>
    <source>
        <strain evidence="1">PFS-001/15</strain>
        <tissue evidence="1">Leaf</tissue>
    </source>
</reference>
<evidence type="ECO:0000313" key="1">
    <source>
        <dbReference type="EMBL" id="KAF2557982.1"/>
    </source>
</evidence>
<evidence type="ECO:0000313" key="2">
    <source>
        <dbReference type="Proteomes" id="UP000712281"/>
    </source>
</evidence>
<dbReference type="AlphaFoldDB" id="A0A8S9HNF7"/>
<gene>
    <name evidence="1" type="ORF">F2Q68_00015990</name>
</gene>
<proteinExistence type="predicted"/>
<dbReference type="EMBL" id="QGKW02001940">
    <property type="protein sequence ID" value="KAF2557982.1"/>
    <property type="molecule type" value="Genomic_DNA"/>
</dbReference>
<organism evidence="1 2">
    <name type="scientific">Brassica cretica</name>
    <name type="common">Mustard</name>
    <dbReference type="NCBI Taxonomy" id="69181"/>
    <lineage>
        <taxon>Eukaryota</taxon>
        <taxon>Viridiplantae</taxon>
        <taxon>Streptophyta</taxon>
        <taxon>Embryophyta</taxon>
        <taxon>Tracheophyta</taxon>
        <taxon>Spermatophyta</taxon>
        <taxon>Magnoliopsida</taxon>
        <taxon>eudicotyledons</taxon>
        <taxon>Gunneridae</taxon>
        <taxon>Pentapetalae</taxon>
        <taxon>rosids</taxon>
        <taxon>malvids</taxon>
        <taxon>Brassicales</taxon>
        <taxon>Brassicaceae</taxon>
        <taxon>Brassiceae</taxon>
        <taxon>Brassica</taxon>
    </lineage>
</organism>
<protein>
    <submittedName>
        <fullName evidence="1">Uncharacterized protein</fullName>
    </submittedName>
</protein>
<dbReference type="Proteomes" id="UP000712281">
    <property type="component" value="Unassembled WGS sequence"/>
</dbReference>
<accession>A0A8S9HNF7</accession>